<reference evidence="3" key="2">
    <citation type="submission" date="2015-01" db="EMBL/GenBank/DDBJ databases">
        <title>Evolutionary Origins and Diversification of the Mycorrhizal Mutualists.</title>
        <authorList>
            <consortium name="DOE Joint Genome Institute"/>
            <consortium name="Mycorrhizal Genomics Consortium"/>
            <person name="Kohler A."/>
            <person name="Kuo A."/>
            <person name="Nagy L.G."/>
            <person name="Floudas D."/>
            <person name="Copeland A."/>
            <person name="Barry K.W."/>
            <person name="Cichocki N."/>
            <person name="Veneault-Fourrey C."/>
            <person name="LaButti K."/>
            <person name="Lindquist E.A."/>
            <person name="Lipzen A."/>
            <person name="Lundell T."/>
            <person name="Morin E."/>
            <person name="Murat C."/>
            <person name="Riley R."/>
            <person name="Ohm R."/>
            <person name="Sun H."/>
            <person name="Tunlid A."/>
            <person name="Henrissat B."/>
            <person name="Grigoriev I.V."/>
            <person name="Hibbett D.S."/>
            <person name="Martin F."/>
        </authorList>
    </citation>
    <scope>NUCLEOTIDE SEQUENCE [LARGE SCALE GENOMIC DNA]</scope>
    <source>
        <strain evidence="3">LaAM-08-1</strain>
    </source>
</reference>
<name>A0A0C9XNZ6_9AGAR</name>
<feature type="compositionally biased region" description="Low complexity" evidence="1">
    <location>
        <begin position="578"/>
        <end position="597"/>
    </location>
</feature>
<dbReference type="EMBL" id="KN838650">
    <property type="protein sequence ID" value="KIJ99286.1"/>
    <property type="molecule type" value="Genomic_DNA"/>
</dbReference>
<feature type="compositionally biased region" description="Low complexity" evidence="1">
    <location>
        <begin position="418"/>
        <end position="446"/>
    </location>
</feature>
<evidence type="ECO:0000256" key="1">
    <source>
        <dbReference type="SAM" id="MobiDB-lite"/>
    </source>
</evidence>
<keyword evidence="3" id="KW-1185">Reference proteome</keyword>
<organism evidence="2 3">
    <name type="scientific">Laccaria amethystina LaAM-08-1</name>
    <dbReference type="NCBI Taxonomy" id="1095629"/>
    <lineage>
        <taxon>Eukaryota</taxon>
        <taxon>Fungi</taxon>
        <taxon>Dikarya</taxon>
        <taxon>Basidiomycota</taxon>
        <taxon>Agaricomycotina</taxon>
        <taxon>Agaricomycetes</taxon>
        <taxon>Agaricomycetidae</taxon>
        <taxon>Agaricales</taxon>
        <taxon>Agaricineae</taxon>
        <taxon>Hydnangiaceae</taxon>
        <taxon>Laccaria</taxon>
    </lineage>
</organism>
<gene>
    <name evidence="2" type="ORF">K443DRAFT_8556</name>
</gene>
<reference evidence="2 3" key="1">
    <citation type="submission" date="2014-04" db="EMBL/GenBank/DDBJ databases">
        <authorList>
            <consortium name="DOE Joint Genome Institute"/>
            <person name="Kuo A."/>
            <person name="Kohler A."/>
            <person name="Nagy L.G."/>
            <person name="Floudas D."/>
            <person name="Copeland A."/>
            <person name="Barry K.W."/>
            <person name="Cichocki N."/>
            <person name="Veneault-Fourrey C."/>
            <person name="LaButti K."/>
            <person name="Lindquist E.A."/>
            <person name="Lipzen A."/>
            <person name="Lundell T."/>
            <person name="Morin E."/>
            <person name="Murat C."/>
            <person name="Sun H."/>
            <person name="Tunlid A."/>
            <person name="Henrissat B."/>
            <person name="Grigoriev I.V."/>
            <person name="Hibbett D.S."/>
            <person name="Martin F."/>
            <person name="Nordberg H.P."/>
            <person name="Cantor M.N."/>
            <person name="Hua S.X."/>
        </authorList>
    </citation>
    <scope>NUCLEOTIDE SEQUENCE [LARGE SCALE GENOMIC DNA]</scope>
    <source>
        <strain evidence="2 3">LaAM-08-1</strain>
    </source>
</reference>
<dbReference type="HOGENOM" id="CLU_370076_0_0_1"/>
<dbReference type="Proteomes" id="UP000054477">
    <property type="component" value="Unassembled WGS sequence"/>
</dbReference>
<feature type="region of interest" description="Disordered" evidence="1">
    <location>
        <begin position="418"/>
        <end position="457"/>
    </location>
</feature>
<dbReference type="AlphaFoldDB" id="A0A0C9XNZ6"/>
<feature type="region of interest" description="Disordered" evidence="1">
    <location>
        <begin position="231"/>
        <end position="288"/>
    </location>
</feature>
<feature type="compositionally biased region" description="Polar residues" evidence="1">
    <location>
        <begin position="355"/>
        <end position="368"/>
    </location>
</feature>
<feature type="region of interest" description="Disordered" evidence="1">
    <location>
        <begin position="323"/>
        <end position="368"/>
    </location>
</feature>
<evidence type="ECO:0000313" key="3">
    <source>
        <dbReference type="Proteomes" id="UP000054477"/>
    </source>
</evidence>
<feature type="compositionally biased region" description="Polar residues" evidence="1">
    <location>
        <begin position="567"/>
        <end position="577"/>
    </location>
</feature>
<feature type="compositionally biased region" description="Polar residues" evidence="1">
    <location>
        <begin position="275"/>
        <end position="288"/>
    </location>
</feature>
<feature type="region of interest" description="Disordered" evidence="1">
    <location>
        <begin position="558"/>
        <end position="605"/>
    </location>
</feature>
<accession>A0A0C9XNZ6</accession>
<proteinExistence type="predicted"/>
<sequence>MTIGVHPNNSLAAINGPIADCIRDPKKWINSFPGFELYMDWNECGAKACVFQMLAQVVYLIDHASSKKQLEPNVHRLETWLYSKKQSPDLAKTSAAARCTMGIYCRIIAHPIYGAPITKSAHSGLSTIEFMGICLLIFRFKDMLSDCQMSHAIDLLRYEARINGKKNALAMFKHVLDFVYKRVPVSKLNTDENSVVATKMPLLQSTGKPVTTTVPMCVDASASARVKLPSSKRKRVEVEESDDDDDVPLSWNRKAVAPKRRKTQTVIPTIRPKPQSYTPLGSAVSSPRSGAITYSVAASSLSSMTQPMSVSAPARLSKPLLTRKGVSSVSSTSVADDKPPGGQGQASMAGMQSSVAGPSTSFDRQSTSSDRLASVCEAKAAAAAVASNLASSKSLPVSSKPISTVLELVLSVSKLPSTSSIPTSMSSKPIPTSSKPISTSSKPLSTMSKAIPTPPISRGDPWKGTTLCLQNAKNNALNTSTSTILASPVDDDDDGLAKIDSCLVYRRPSQDQLPLPALETSHLVGSNPNSSTRGVNRVLSDLLSGRLSKLKICTPSHGTVPLPPTPVSASSGKQLTLPSASGSSPSVVRPSSPNSSPHIGGIATPGLPTPVTPNFTTLPLERRVWGVCKVVYLEITQISTLVIMSAITYHGSEPDVKGTFTSFVVFVIVVYYSDSRNCQLQVLRARGAHSDSLPQLLDESHQHQTLQYAGAFNSYDRIIRRYIVHVIRDARTLTLRELQLLLDGNAQAHGHF</sequence>
<dbReference type="STRING" id="1095629.A0A0C9XNZ6"/>
<evidence type="ECO:0000313" key="2">
    <source>
        <dbReference type="EMBL" id="KIJ99286.1"/>
    </source>
</evidence>
<protein>
    <submittedName>
        <fullName evidence="2">Uncharacterized protein</fullName>
    </submittedName>
</protein>
<feature type="compositionally biased region" description="Low complexity" evidence="1">
    <location>
        <begin position="345"/>
        <end position="354"/>
    </location>
</feature>